<feature type="disulfide bond" evidence="9">
    <location>
        <begin position="12"/>
        <end position="52"/>
    </location>
</feature>
<keyword evidence="4" id="KW-0964">Secreted</keyword>
<name>A0AAD8Q8X2_9PEZI</name>
<keyword evidence="6" id="KW-0732">Signal</keyword>
<dbReference type="GeneID" id="85436366"/>
<evidence type="ECO:0000313" key="12">
    <source>
        <dbReference type="Proteomes" id="UP001230504"/>
    </source>
</evidence>
<dbReference type="GO" id="GO:0046872">
    <property type="term" value="F:metal ion binding"/>
    <property type="evidence" value="ECO:0007669"/>
    <property type="project" value="UniProtKB-UniRule"/>
</dbReference>
<sequence length="102" mass="11492">MAVPMSETLPACAVPCMSQALNMTTCAVADLTCLCQDATYISVLRSCVRTSCDLEYSYSEMPLSSIVFPLFNIASYPYYTYSYLYIPIVRLFIDHSRRELTS</sequence>
<comment type="subcellular location">
    <subcellularLocation>
        <location evidence="1">Membrane</location>
        <topology evidence="1">Lipid-anchor</topology>
        <topology evidence="1">GPI-anchor</topology>
    </subcellularLocation>
    <subcellularLocation>
        <location evidence="2">Secreted</location>
    </subcellularLocation>
</comment>
<feature type="domain" description="CFEM" evidence="10">
    <location>
        <begin position="1"/>
        <end position="101"/>
    </location>
</feature>
<evidence type="ECO:0000256" key="3">
    <source>
        <dbReference type="ARBA" id="ARBA00010031"/>
    </source>
</evidence>
<keyword evidence="9" id="KW-0349">Heme</keyword>
<comment type="caution">
    <text evidence="11">The sequence shown here is derived from an EMBL/GenBank/DDBJ whole genome shotgun (WGS) entry which is preliminary data.</text>
</comment>
<keyword evidence="12" id="KW-1185">Reference proteome</keyword>
<dbReference type="SMART" id="SM00747">
    <property type="entry name" value="CFEM"/>
    <property type="match status" value="1"/>
</dbReference>
<comment type="similarity">
    <text evidence="3">Belongs to the RBT5 family.</text>
</comment>
<evidence type="ECO:0000256" key="1">
    <source>
        <dbReference type="ARBA" id="ARBA00004589"/>
    </source>
</evidence>
<keyword evidence="8" id="KW-0449">Lipoprotein</keyword>
<evidence type="ECO:0000256" key="8">
    <source>
        <dbReference type="ARBA" id="ARBA00023288"/>
    </source>
</evidence>
<protein>
    <recommendedName>
        <fullName evidence="10">CFEM domain-containing protein</fullName>
    </recommendedName>
</protein>
<reference evidence="11" key="1">
    <citation type="submission" date="2021-06" db="EMBL/GenBank/DDBJ databases">
        <title>Comparative genomics, transcriptomics and evolutionary studies reveal genomic signatures of adaptation to plant cell wall in hemibiotrophic fungi.</title>
        <authorList>
            <consortium name="DOE Joint Genome Institute"/>
            <person name="Baroncelli R."/>
            <person name="Diaz J.F."/>
            <person name="Benocci T."/>
            <person name="Peng M."/>
            <person name="Battaglia E."/>
            <person name="Haridas S."/>
            <person name="Andreopoulos W."/>
            <person name="Labutti K."/>
            <person name="Pangilinan J."/>
            <person name="Floch G.L."/>
            <person name="Makela M.R."/>
            <person name="Henrissat B."/>
            <person name="Grigoriev I.V."/>
            <person name="Crouch J.A."/>
            <person name="De Vries R.P."/>
            <person name="Sukno S.A."/>
            <person name="Thon M.R."/>
        </authorList>
    </citation>
    <scope>NUCLEOTIDE SEQUENCE</scope>
    <source>
        <strain evidence="11">CBS 125086</strain>
    </source>
</reference>
<evidence type="ECO:0000256" key="9">
    <source>
        <dbReference type="PROSITE-ProRule" id="PRU01356"/>
    </source>
</evidence>
<proteinExistence type="inferred from homology"/>
<dbReference type="Proteomes" id="UP001230504">
    <property type="component" value="Unassembled WGS sequence"/>
</dbReference>
<keyword evidence="9" id="KW-0408">Iron</keyword>
<evidence type="ECO:0000256" key="5">
    <source>
        <dbReference type="ARBA" id="ARBA00022622"/>
    </source>
</evidence>
<keyword evidence="9" id="KW-0479">Metal-binding</keyword>
<evidence type="ECO:0000259" key="10">
    <source>
        <dbReference type="PROSITE" id="PS52012"/>
    </source>
</evidence>
<keyword evidence="5" id="KW-0472">Membrane</keyword>
<dbReference type="GO" id="GO:0005576">
    <property type="term" value="C:extracellular region"/>
    <property type="evidence" value="ECO:0007669"/>
    <property type="project" value="UniProtKB-SubCell"/>
</dbReference>
<evidence type="ECO:0000256" key="7">
    <source>
        <dbReference type="ARBA" id="ARBA00023157"/>
    </source>
</evidence>
<evidence type="ECO:0000313" key="11">
    <source>
        <dbReference type="EMBL" id="KAK1598163.1"/>
    </source>
</evidence>
<feature type="disulfide bond" evidence="9">
    <location>
        <begin position="26"/>
        <end position="33"/>
    </location>
</feature>
<comment type="caution">
    <text evidence="9">Lacks conserved residue(s) required for the propagation of feature annotation.</text>
</comment>
<gene>
    <name evidence="11" type="ORF">LY79DRAFT_282591</name>
</gene>
<organism evidence="11 12">
    <name type="scientific">Colletotrichum navitas</name>
    <dbReference type="NCBI Taxonomy" id="681940"/>
    <lineage>
        <taxon>Eukaryota</taxon>
        <taxon>Fungi</taxon>
        <taxon>Dikarya</taxon>
        <taxon>Ascomycota</taxon>
        <taxon>Pezizomycotina</taxon>
        <taxon>Sordariomycetes</taxon>
        <taxon>Hypocreomycetidae</taxon>
        <taxon>Glomerellales</taxon>
        <taxon>Glomerellaceae</taxon>
        <taxon>Colletotrichum</taxon>
        <taxon>Colletotrichum graminicola species complex</taxon>
    </lineage>
</organism>
<feature type="disulfide bond" evidence="9">
    <location>
        <begin position="16"/>
        <end position="47"/>
    </location>
</feature>
<dbReference type="EMBL" id="JAHLJV010000005">
    <property type="protein sequence ID" value="KAK1598163.1"/>
    <property type="molecule type" value="Genomic_DNA"/>
</dbReference>
<dbReference type="AlphaFoldDB" id="A0AAD8Q8X2"/>
<accession>A0AAD8Q8X2</accession>
<evidence type="ECO:0000256" key="4">
    <source>
        <dbReference type="ARBA" id="ARBA00022525"/>
    </source>
</evidence>
<dbReference type="InterPro" id="IPR008427">
    <property type="entry name" value="Extracellular_membr_CFEM_dom"/>
</dbReference>
<dbReference type="RefSeq" id="XP_060418868.1">
    <property type="nucleotide sequence ID" value="XM_060552126.1"/>
</dbReference>
<dbReference type="Pfam" id="PF05730">
    <property type="entry name" value="CFEM"/>
    <property type="match status" value="1"/>
</dbReference>
<evidence type="ECO:0000256" key="2">
    <source>
        <dbReference type="ARBA" id="ARBA00004613"/>
    </source>
</evidence>
<dbReference type="PROSITE" id="PS52012">
    <property type="entry name" value="CFEM"/>
    <property type="match status" value="1"/>
</dbReference>
<keyword evidence="5" id="KW-0336">GPI-anchor</keyword>
<feature type="binding site" description="axial binding residue" evidence="9">
    <location>
        <position position="30"/>
    </location>
    <ligand>
        <name>heme</name>
        <dbReference type="ChEBI" id="CHEBI:30413"/>
    </ligand>
    <ligandPart>
        <name>Fe</name>
        <dbReference type="ChEBI" id="CHEBI:18248"/>
    </ligandPart>
</feature>
<keyword evidence="5" id="KW-0325">Glycoprotein</keyword>
<dbReference type="GO" id="GO:0098552">
    <property type="term" value="C:side of membrane"/>
    <property type="evidence" value="ECO:0007669"/>
    <property type="project" value="UniProtKB-KW"/>
</dbReference>
<evidence type="ECO:0000256" key="6">
    <source>
        <dbReference type="ARBA" id="ARBA00022729"/>
    </source>
</evidence>
<keyword evidence="7 9" id="KW-1015">Disulfide bond</keyword>